<dbReference type="EMBL" id="BFAD01000004">
    <property type="protein sequence ID" value="GBE82717.1"/>
    <property type="molecule type" value="Genomic_DNA"/>
</dbReference>
<feature type="compositionally biased region" description="Low complexity" evidence="1">
    <location>
        <begin position="177"/>
        <end position="202"/>
    </location>
</feature>
<feature type="region of interest" description="Disordered" evidence="1">
    <location>
        <begin position="437"/>
        <end position="666"/>
    </location>
</feature>
<feature type="compositionally biased region" description="Acidic residues" evidence="1">
    <location>
        <begin position="611"/>
        <end position="639"/>
    </location>
</feature>
<dbReference type="OrthoDB" id="3363386at2759"/>
<protein>
    <submittedName>
        <fullName evidence="2">Uncharacterized protein</fullName>
    </submittedName>
</protein>
<evidence type="ECO:0000313" key="3">
    <source>
        <dbReference type="Proteomes" id="UP000287166"/>
    </source>
</evidence>
<feature type="compositionally biased region" description="Low complexity" evidence="1">
    <location>
        <begin position="211"/>
        <end position="239"/>
    </location>
</feature>
<feature type="compositionally biased region" description="Low complexity" evidence="1">
    <location>
        <begin position="513"/>
        <end position="525"/>
    </location>
</feature>
<proteinExistence type="predicted"/>
<comment type="caution">
    <text evidence="2">The sequence shown here is derived from an EMBL/GenBank/DDBJ whole genome shotgun (WGS) entry which is preliminary data.</text>
</comment>
<reference evidence="2 3" key="1">
    <citation type="journal article" date="2018" name="Sci. Rep.">
        <title>Genome sequence of the cauliflower mushroom Sparassis crispa (Hanabiratake) and its association with beneficial usage.</title>
        <authorList>
            <person name="Kiyama R."/>
            <person name="Furutani Y."/>
            <person name="Kawaguchi K."/>
            <person name="Nakanishi T."/>
        </authorList>
    </citation>
    <scope>NUCLEOTIDE SEQUENCE [LARGE SCALE GENOMIC DNA]</scope>
</reference>
<evidence type="ECO:0000313" key="2">
    <source>
        <dbReference type="EMBL" id="GBE82717.1"/>
    </source>
</evidence>
<dbReference type="AlphaFoldDB" id="A0A401GKM0"/>
<feature type="compositionally biased region" description="Basic and acidic residues" evidence="1">
    <location>
        <begin position="539"/>
        <end position="555"/>
    </location>
</feature>
<dbReference type="Proteomes" id="UP000287166">
    <property type="component" value="Unassembled WGS sequence"/>
</dbReference>
<feature type="compositionally biased region" description="Polar residues" evidence="1">
    <location>
        <begin position="441"/>
        <end position="468"/>
    </location>
</feature>
<dbReference type="InParanoid" id="A0A401GKM0"/>
<dbReference type="RefSeq" id="XP_027613630.1">
    <property type="nucleotide sequence ID" value="XM_027757829.1"/>
</dbReference>
<organism evidence="2 3">
    <name type="scientific">Sparassis crispa</name>
    <dbReference type="NCBI Taxonomy" id="139825"/>
    <lineage>
        <taxon>Eukaryota</taxon>
        <taxon>Fungi</taxon>
        <taxon>Dikarya</taxon>
        <taxon>Basidiomycota</taxon>
        <taxon>Agaricomycotina</taxon>
        <taxon>Agaricomycetes</taxon>
        <taxon>Polyporales</taxon>
        <taxon>Sparassidaceae</taxon>
        <taxon>Sparassis</taxon>
    </lineage>
</organism>
<gene>
    <name evidence="2" type="ORF">SCP_0411020</name>
</gene>
<accession>A0A401GKM0</accession>
<feature type="compositionally biased region" description="Low complexity" evidence="1">
    <location>
        <begin position="38"/>
        <end position="71"/>
    </location>
</feature>
<name>A0A401GKM0_9APHY</name>
<feature type="region of interest" description="Disordered" evidence="1">
    <location>
        <begin position="37"/>
        <end position="133"/>
    </location>
</feature>
<evidence type="ECO:0000256" key="1">
    <source>
        <dbReference type="SAM" id="MobiDB-lite"/>
    </source>
</evidence>
<feature type="compositionally biased region" description="Basic and acidic residues" evidence="1">
    <location>
        <begin position="150"/>
        <end position="165"/>
    </location>
</feature>
<keyword evidence="3" id="KW-1185">Reference proteome</keyword>
<dbReference type="GeneID" id="38779634"/>
<feature type="compositionally biased region" description="Polar residues" evidence="1">
    <location>
        <begin position="82"/>
        <end position="99"/>
    </location>
</feature>
<feature type="region of interest" description="Disordered" evidence="1">
    <location>
        <begin position="277"/>
        <end position="363"/>
    </location>
</feature>
<feature type="compositionally biased region" description="Basic and acidic residues" evidence="1">
    <location>
        <begin position="306"/>
        <end position="321"/>
    </location>
</feature>
<feature type="compositionally biased region" description="Basic and acidic residues" evidence="1">
    <location>
        <begin position="493"/>
        <end position="512"/>
    </location>
</feature>
<feature type="region of interest" description="Disordered" evidence="1">
    <location>
        <begin position="146"/>
        <end position="265"/>
    </location>
</feature>
<sequence length="666" mass="70308">MTTIIHLAYTPRQGILLNPSPSVSPYQHSSPLPLFVPSNTSLSSSSSSALNTDSEYCLGSSSSTSNSKEPSPALAVPRPLPTHSTTPHCSNTRSDSPAATSRRIRFAPLPDPRRDEEPFALPPAILDDSGSSSITESTVLNALGLGLRSPADDHKARSPRGDRSPRFSPSFFYDAKAPPASESTPTLASTATAASSCTLTTPHIPRPAHSPPASTDSSPAAPTVCPSGSASLPSSTPPSDTDGEWDVLTPSRDAAAAAPRKAAHKWSKKLFKPLLGPLAKGAPCSGAGAGDEADAKAKAPSKRQRDRSGSRGRDTTPDWVKEFGMPLGRWQSDDVPRGPAPKKGHRGVEFGRTQSLDREEEELLEASLGRISSNHGGRRQQRMLNGRVYGAKRNPFANARPDPQFVEWGYGGMGSVQASNGHASIWSKVQSSGAINVGAHDSSQSWGSRPSTANGRLTGNGALGNSTNTSGAAKASASDDDGTGMAWVRKRREQRERERKEREERERKEKEAGAGAVAVPPGVGDVHMRGSESGPPSASEREGKEKEKVEQKEGHVYTAVTVPARAAHPRKDGRVVLDPPHGVQIIVTGESEELVRTASKESVGGAGAEGSAEDGSGEDEEESPRGEGEEEDEEEDEMEERSRLTALGAGVEKISRHKESASVASN</sequence>
<dbReference type="STRING" id="139825.A0A401GKM0"/>